<dbReference type="InterPro" id="IPR036291">
    <property type="entry name" value="NAD(P)-bd_dom_sf"/>
</dbReference>
<comment type="caution">
    <text evidence="1">The sequence shown here is derived from an EMBL/GenBank/DDBJ whole genome shotgun (WGS) entry which is preliminary data.</text>
</comment>
<accession>A0A0R2LSM9</accession>
<dbReference type="Proteomes" id="UP000051906">
    <property type="component" value="Unassembled WGS sequence"/>
</dbReference>
<dbReference type="AlphaFoldDB" id="A0A0R2LSM9"/>
<dbReference type="SUPFAM" id="SSF51735">
    <property type="entry name" value="NAD(P)-binding Rossmann-fold domains"/>
    <property type="match status" value="1"/>
</dbReference>
<reference evidence="1 2" key="1">
    <citation type="journal article" date="2015" name="Genome Announc.">
        <title>Expanding the biotechnology potential of lactobacilli through comparative genomics of 213 strains and associated genera.</title>
        <authorList>
            <person name="Sun Z."/>
            <person name="Harris H.M."/>
            <person name="McCann A."/>
            <person name="Guo C."/>
            <person name="Argimon S."/>
            <person name="Zhang W."/>
            <person name="Yang X."/>
            <person name="Jeffery I.B."/>
            <person name="Cooney J.C."/>
            <person name="Kagawa T.F."/>
            <person name="Liu W."/>
            <person name="Song Y."/>
            <person name="Salvetti E."/>
            <person name="Wrobel A."/>
            <person name="Rasinkangas P."/>
            <person name="Parkhill J."/>
            <person name="Rea M.C."/>
            <person name="O'Sullivan O."/>
            <person name="Ritari J."/>
            <person name="Douillard F.P."/>
            <person name="Paul Ross R."/>
            <person name="Yang R."/>
            <person name="Briner A.E."/>
            <person name="Felis G.E."/>
            <person name="de Vos W.M."/>
            <person name="Barrangou R."/>
            <person name="Klaenhammer T.R."/>
            <person name="Caufield P.W."/>
            <person name="Cui Y."/>
            <person name="Zhang H."/>
            <person name="O'Toole P.W."/>
        </authorList>
    </citation>
    <scope>NUCLEOTIDE SEQUENCE [LARGE SCALE GENOMIC DNA]</scope>
    <source>
        <strain evidence="1 2">DSM 22467</strain>
    </source>
</reference>
<evidence type="ECO:0000313" key="2">
    <source>
        <dbReference type="Proteomes" id="UP000051906"/>
    </source>
</evidence>
<proteinExistence type="predicted"/>
<organism evidence="1 2">
    <name type="scientific">Levilactobacillus paucivorans</name>
    <dbReference type="NCBI Taxonomy" id="616990"/>
    <lineage>
        <taxon>Bacteria</taxon>
        <taxon>Bacillati</taxon>
        <taxon>Bacillota</taxon>
        <taxon>Bacilli</taxon>
        <taxon>Lactobacillales</taxon>
        <taxon>Lactobacillaceae</taxon>
        <taxon>Levilactobacillus</taxon>
    </lineage>
</organism>
<gene>
    <name evidence="1" type="ORF">IV54_GL001021</name>
</gene>
<sequence length="153" mass="15653">MKNILIVGALDSSGQAFIRQLSDLNTVNLTVYTPSDVTLPANVAGLTGEQIDEGGLSAAMLDQDAVVALVPTIRLVAVTQTIVTAAKATGAARVVVSRTDDIEELPGELRTAQRALIDLPVADLVTGLGSVRALLGLPMVVPSSQPLVSGLAG</sequence>
<keyword evidence="2" id="KW-1185">Reference proteome</keyword>
<dbReference type="PATRIC" id="fig|616990.3.peg.1103"/>
<protein>
    <submittedName>
        <fullName evidence="1">Uncharacterized protein</fullName>
    </submittedName>
</protein>
<dbReference type="Gene3D" id="3.40.50.720">
    <property type="entry name" value="NAD(P)-binding Rossmann-like Domain"/>
    <property type="match status" value="1"/>
</dbReference>
<dbReference type="OrthoDB" id="2294577at2"/>
<evidence type="ECO:0000313" key="1">
    <source>
        <dbReference type="EMBL" id="KRO04616.1"/>
    </source>
</evidence>
<dbReference type="EMBL" id="JQCA01000029">
    <property type="protein sequence ID" value="KRO04616.1"/>
    <property type="molecule type" value="Genomic_DNA"/>
</dbReference>
<dbReference type="RefSeq" id="WP_057877807.1">
    <property type="nucleotide sequence ID" value="NZ_JQCA01000029.1"/>
</dbReference>
<name>A0A0R2LSM9_9LACO</name>